<dbReference type="OrthoDB" id="8674753at2759"/>
<organism evidence="3 4">
    <name type="scientific">Geospiza fortis</name>
    <name type="common">Medium ground-finch</name>
    <dbReference type="NCBI Taxonomy" id="48883"/>
    <lineage>
        <taxon>Eukaryota</taxon>
        <taxon>Metazoa</taxon>
        <taxon>Chordata</taxon>
        <taxon>Craniata</taxon>
        <taxon>Vertebrata</taxon>
        <taxon>Euteleostomi</taxon>
        <taxon>Archelosauria</taxon>
        <taxon>Archosauria</taxon>
        <taxon>Dinosauria</taxon>
        <taxon>Saurischia</taxon>
        <taxon>Theropoda</taxon>
        <taxon>Coelurosauria</taxon>
        <taxon>Aves</taxon>
        <taxon>Neognathae</taxon>
        <taxon>Neoaves</taxon>
        <taxon>Telluraves</taxon>
        <taxon>Australaves</taxon>
        <taxon>Passeriformes</taxon>
        <taxon>Thraupidae</taxon>
        <taxon>Geospiza</taxon>
    </lineage>
</organism>
<dbReference type="GeneID" id="115948951"/>
<name>A0A8N5I4T6_GEOFO</name>
<dbReference type="PROSITE" id="PS50869">
    <property type="entry name" value="BRICHOS"/>
    <property type="match status" value="2"/>
</dbReference>
<accession>A0A8N5I4T6</accession>
<dbReference type="SMART" id="SM01039">
    <property type="entry name" value="BRICHOS"/>
    <property type="match status" value="2"/>
</dbReference>
<dbReference type="Gene3D" id="3.30.390.150">
    <property type="match status" value="2"/>
</dbReference>
<gene>
    <name evidence="4" type="primary">LOC115948951</name>
</gene>
<dbReference type="InterPro" id="IPR051772">
    <property type="entry name" value="Gastrokine"/>
</dbReference>
<dbReference type="InterPro" id="IPR007084">
    <property type="entry name" value="BRICHOS_dom"/>
</dbReference>
<feature type="domain" description="BRICHOS" evidence="2">
    <location>
        <begin position="273"/>
        <end position="367"/>
    </location>
</feature>
<dbReference type="Proteomes" id="UP000504602">
    <property type="component" value="Unplaced"/>
</dbReference>
<dbReference type="RefSeq" id="XP_030920735.1">
    <property type="nucleotide sequence ID" value="XM_031064875.1"/>
</dbReference>
<sequence length="382" mass="42599">MDSYLITIRLQEVKWFRSTIPMFIKWRVHTALSTCRSISSAVRMHLSIWTAVLLGLVLTPALADYSQQTKGNQQIIFGGDSQITITGISQGVKLNSQTRVAIIEQKSQTLSWKTIWNYNRGVIATKVTEQNTCYISIMNRTDIPSFNSLARLAAESKNLIGVLGRPTKEITFVTNGLVNNLNSYGLEISAMCSGLTTYMAYEVHGPQVTLGSCITLDVLRAVELKYCNSNGSVNFPTQQIPSGIFNHTQVIIGGHSQIVTINRQWRVAVIEQRSFSGSWKTIWNYNTGVIATKVMQQNACYISIMNRNEMPRFDNLAHLAQESRNLIGGFGRHTKRITFVTNGLVSNLNSYGIDITAMCSGVTTYMAYEVTSECKHGNSECY</sequence>
<dbReference type="Pfam" id="PF04089">
    <property type="entry name" value="BRICHOS"/>
    <property type="match status" value="2"/>
</dbReference>
<evidence type="ECO:0000256" key="1">
    <source>
        <dbReference type="ARBA" id="ARBA00023157"/>
    </source>
</evidence>
<protein>
    <submittedName>
        <fullName evidence="4">Uncharacterized protein LOC115948951</fullName>
    </submittedName>
</protein>
<feature type="domain" description="BRICHOS" evidence="2">
    <location>
        <begin position="106"/>
        <end position="200"/>
    </location>
</feature>
<reference evidence="4" key="1">
    <citation type="submission" date="2025-08" db="UniProtKB">
        <authorList>
            <consortium name="RefSeq"/>
        </authorList>
    </citation>
    <scope>IDENTIFICATION</scope>
</reference>
<proteinExistence type="predicted"/>
<evidence type="ECO:0000259" key="2">
    <source>
        <dbReference type="PROSITE" id="PS50869"/>
    </source>
</evidence>
<keyword evidence="1" id="KW-1015">Disulfide bond</keyword>
<evidence type="ECO:0000313" key="3">
    <source>
        <dbReference type="Proteomes" id="UP000504602"/>
    </source>
</evidence>
<dbReference type="AlphaFoldDB" id="A0A8N5I4T6"/>
<dbReference type="PANTHER" id="PTHR16483">
    <property type="entry name" value="GASTROKINE 1"/>
    <property type="match status" value="1"/>
</dbReference>
<keyword evidence="3" id="KW-1185">Reference proteome</keyword>
<evidence type="ECO:0000313" key="4">
    <source>
        <dbReference type="RefSeq" id="XP_030920735.1"/>
    </source>
</evidence>